<evidence type="ECO:0000313" key="3">
    <source>
        <dbReference type="EMBL" id="CEM43770.1"/>
    </source>
</evidence>
<feature type="compositionally biased region" description="Gly residues" evidence="1">
    <location>
        <begin position="278"/>
        <end position="287"/>
    </location>
</feature>
<dbReference type="VEuPathDB" id="CryptoDB:Cvel_6936"/>
<dbReference type="Pfam" id="PF05764">
    <property type="entry name" value="YL1"/>
    <property type="match status" value="1"/>
</dbReference>
<feature type="region of interest" description="Disordered" evidence="1">
    <location>
        <begin position="1"/>
        <end position="204"/>
    </location>
</feature>
<dbReference type="InterPro" id="IPR046757">
    <property type="entry name" value="YL1_N"/>
</dbReference>
<gene>
    <name evidence="3" type="ORF">Cvel_6936</name>
</gene>
<feature type="compositionally biased region" description="Low complexity" evidence="1">
    <location>
        <begin position="317"/>
        <end position="329"/>
    </location>
</feature>
<name>A0A0G4HI14_9ALVE</name>
<feature type="compositionally biased region" description="Basic residues" evidence="1">
    <location>
        <begin position="177"/>
        <end position="187"/>
    </location>
</feature>
<organism evidence="3">
    <name type="scientific">Chromera velia CCMP2878</name>
    <dbReference type="NCBI Taxonomy" id="1169474"/>
    <lineage>
        <taxon>Eukaryota</taxon>
        <taxon>Sar</taxon>
        <taxon>Alveolata</taxon>
        <taxon>Colpodellida</taxon>
        <taxon>Chromeraceae</taxon>
        <taxon>Chromera</taxon>
    </lineage>
</organism>
<feature type="domain" description="Vps72/YL1 N-terminal" evidence="2">
    <location>
        <begin position="71"/>
        <end position="189"/>
    </location>
</feature>
<feature type="compositionally biased region" description="Acidic residues" evidence="1">
    <location>
        <begin position="10"/>
        <end position="63"/>
    </location>
</feature>
<feature type="region of interest" description="Disordered" evidence="1">
    <location>
        <begin position="261"/>
        <end position="374"/>
    </location>
</feature>
<feature type="compositionally biased region" description="Low complexity" evidence="1">
    <location>
        <begin position="190"/>
        <end position="202"/>
    </location>
</feature>
<feature type="compositionally biased region" description="Basic and acidic residues" evidence="1">
    <location>
        <begin position="261"/>
        <end position="272"/>
    </location>
</feature>
<evidence type="ECO:0000256" key="1">
    <source>
        <dbReference type="SAM" id="MobiDB-lite"/>
    </source>
</evidence>
<protein>
    <recommendedName>
        <fullName evidence="2">Vps72/YL1 N-terminal domain-containing protein</fullName>
    </recommendedName>
</protein>
<dbReference type="PANTHER" id="PTHR13275:SF4">
    <property type="entry name" value="VACUOLAR PROTEIN SORTING-ASSOCIATED PROTEIN 72 HOMOLOG"/>
    <property type="match status" value="1"/>
</dbReference>
<dbReference type="PANTHER" id="PTHR13275">
    <property type="entry name" value="YL-1 PROTEIN TRANSCRIPTION FACTOR-LIKE 1"/>
    <property type="match status" value="1"/>
</dbReference>
<feature type="compositionally biased region" description="Basic and acidic residues" evidence="1">
    <location>
        <begin position="108"/>
        <end position="119"/>
    </location>
</feature>
<feature type="compositionally biased region" description="Acidic residues" evidence="1">
    <location>
        <begin position="122"/>
        <end position="143"/>
    </location>
</feature>
<reference evidence="3" key="1">
    <citation type="submission" date="2014-11" db="EMBL/GenBank/DDBJ databases">
        <authorList>
            <person name="Otto D Thomas"/>
            <person name="Naeem Raeece"/>
        </authorList>
    </citation>
    <scope>NUCLEOTIDE SEQUENCE</scope>
</reference>
<feature type="compositionally biased region" description="Gly residues" evidence="1">
    <location>
        <begin position="306"/>
        <end position="316"/>
    </location>
</feature>
<dbReference type="GO" id="GO:0005634">
    <property type="term" value="C:nucleus"/>
    <property type="evidence" value="ECO:0007669"/>
    <property type="project" value="TreeGrafter"/>
</dbReference>
<sequence>MPKRRRPAEEEALAEEDEEEEAEYEDSEGSEDEEGEGDGDEGDDEGEEEDDEDEDEEDEEEEEIAPREFARATRGKKMTDLIGQAKQEDEEYWGANDNFWEDDESDDWDRKRDADEKGGESYSEDSDIDDDGSDDDSEEEEEDERPKKRRKKGGKNKKAGAKAKPLSGLFANQKFIARQKRLEKKKKASGDAASSGAPQSGALDMSLMSQRDIFFDDNRESQLNLVSILPGKLPPGEAWGNEEELAEVNRLGALYLKAREKMDKEREKEAERKKKNKGGGVDGGDALGGVEEAFSSTKKGGKGRGRGGAVAGGGKRGQQAKAKKSQAQPKGKKQRGKGGKDTGSDGEGDDGEGAEEEEQTEGDGQGGGRTAESVLLSCLETEKMNLDYVENFTTEVQGEDGKKKEKAFKGPSIWWASCPYSRLWKWTGEAEAGDQSMDIEPAEECEWPCLFMSDFRENVKTLDLDPPSLLSKEHTAPQTKKSIRCTVNQGRKAKYNDPLGHRPFSDTPAFSVLRTRMPLERSRDETRRRTELALMGRLQRLQAARKLPHGFVSQ</sequence>
<dbReference type="AlphaFoldDB" id="A0A0G4HI14"/>
<feature type="compositionally biased region" description="Basic residues" evidence="1">
    <location>
        <begin position="147"/>
        <end position="161"/>
    </location>
</feature>
<feature type="compositionally biased region" description="Acidic residues" evidence="1">
    <location>
        <begin position="344"/>
        <end position="361"/>
    </location>
</feature>
<accession>A0A0G4HI14</accession>
<dbReference type="EMBL" id="CDMZ01002757">
    <property type="protein sequence ID" value="CEM43770.1"/>
    <property type="molecule type" value="Genomic_DNA"/>
</dbReference>
<proteinExistence type="predicted"/>
<evidence type="ECO:0000259" key="2">
    <source>
        <dbReference type="Pfam" id="PF05764"/>
    </source>
</evidence>